<dbReference type="PANTHER" id="PTHR42760">
    <property type="entry name" value="SHORT-CHAIN DEHYDROGENASES/REDUCTASES FAMILY MEMBER"/>
    <property type="match status" value="1"/>
</dbReference>
<dbReference type="GO" id="GO:0048038">
    <property type="term" value="F:quinone binding"/>
    <property type="evidence" value="ECO:0007669"/>
    <property type="project" value="TreeGrafter"/>
</dbReference>
<feature type="non-terminal residue" evidence="6">
    <location>
        <position position="1"/>
    </location>
</feature>
<name>A0A7R5KC44_9PASS</name>
<dbReference type="PANTHER" id="PTHR42760:SF83">
    <property type="entry name" value="(3R)-3-HYDROXYACYL-COA DEHYDROGENASE"/>
    <property type="match status" value="1"/>
</dbReference>
<keyword evidence="3" id="KW-0560">Oxidoreductase</keyword>
<dbReference type="Pfam" id="PF13561">
    <property type="entry name" value="adh_short_C2"/>
    <property type="match status" value="1"/>
</dbReference>
<sequence length="225" mass="23298">VSVAVGGTVVVQEPVSVAVGGTVVVQEPVGQLRGVWEATSFSLERLQANPELVAQEEQDLGQRWGPSYQLTFDPCEEPPLLRHMGTWGGTLGTFLVTQEVTKALVTSGDPGGASLVLVGSVVAKVGNLGQTNYGASKGGVEGLTRSVAKEVARFGIRCNSVLPGFIVTPMTDKVPPKVLDKFAGMVPLGRLGDPEDVADVVAFLASGDSGYVTGATLEVTGGLFM</sequence>
<reference evidence="6" key="1">
    <citation type="submission" date="2025-08" db="UniProtKB">
        <authorList>
            <consortium name="RefSeq"/>
        </authorList>
    </citation>
    <scope>IDENTIFICATION</scope>
    <source>
        <tissue evidence="6">Muscle</tissue>
    </source>
</reference>
<dbReference type="GO" id="GO:0016616">
    <property type="term" value="F:oxidoreductase activity, acting on the CH-OH group of donors, NAD or NADP as acceptor"/>
    <property type="evidence" value="ECO:0007669"/>
    <property type="project" value="TreeGrafter"/>
</dbReference>
<protein>
    <submittedName>
        <fullName evidence="6">Estradiol 17-beta-dehydrogenase 8-like</fullName>
    </submittedName>
</protein>
<dbReference type="Proteomes" id="UP000504627">
    <property type="component" value="Unplaced"/>
</dbReference>
<evidence type="ECO:0000256" key="2">
    <source>
        <dbReference type="ARBA" id="ARBA00006484"/>
    </source>
</evidence>
<dbReference type="PRINTS" id="PR00081">
    <property type="entry name" value="GDHRDH"/>
</dbReference>
<evidence type="ECO:0000313" key="5">
    <source>
        <dbReference type="Proteomes" id="UP000504627"/>
    </source>
</evidence>
<evidence type="ECO:0000256" key="1">
    <source>
        <dbReference type="ARBA" id="ARBA00005194"/>
    </source>
</evidence>
<keyword evidence="4" id="KW-0276">Fatty acid metabolism</keyword>
<keyword evidence="4" id="KW-0443">Lipid metabolism</keyword>
<dbReference type="GO" id="GO:0006633">
    <property type="term" value="P:fatty acid biosynthetic process"/>
    <property type="evidence" value="ECO:0007669"/>
    <property type="project" value="UniProtKB-KW"/>
</dbReference>
<accession>A0A7R5KC44</accession>
<organism evidence="5 6">
    <name type="scientific">Pipra filicauda</name>
    <name type="common">Wire-tailed manakin</name>
    <dbReference type="NCBI Taxonomy" id="649802"/>
    <lineage>
        <taxon>Eukaryota</taxon>
        <taxon>Metazoa</taxon>
        <taxon>Chordata</taxon>
        <taxon>Craniata</taxon>
        <taxon>Vertebrata</taxon>
        <taxon>Euteleostomi</taxon>
        <taxon>Archelosauria</taxon>
        <taxon>Archosauria</taxon>
        <taxon>Dinosauria</taxon>
        <taxon>Saurischia</taxon>
        <taxon>Theropoda</taxon>
        <taxon>Coelurosauria</taxon>
        <taxon>Aves</taxon>
        <taxon>Neognathae</taxon>
        <taxon>Neoaves</taxon>
        <taxon>Telluraves</taxon>
        <taxon>Australaves</taxon>
        <taxon>Passeriformes</taxon>
        <taxon>Pipridae</taxon>
        <taxon>Pipra</taxon>
    </lineage>
</organism>
<keyword evidence="4" id="KW-0275">Fatty acid biosynthesis</keyword>
<dbReference type="Gene3D" id="3.40.50.720">
    <property type="entry name" value="NAD(P)-binding Rossmann-like Domain"/>
    <property type="match status" value="1"/>
</dbReference>
<keyword evidence="4" id="KW-0444">Lipid biosynthesis</keyword>
<dbReference type="SUPFAM" id="SSF51735">
    <property type="entry name" value="NAD(P)-binding Rossmann-fold domains"/>
    <property type="match status" value="1"/>
</dbReference>
<keyword evidence="5" id="KW-1185">Reference proteome</keyword>
<dbReference type="InterPro" id="IPR036291">
    <property type="entry name" value="NAD(P)-bd_dom_sf"/>
</dbReference>
<proteinExistence type="inferred from homology"/>
<dbReference type="InterPro" id="IPR002347">
    <property type="entry name" value="SDR_fam"/>
</dbReference>
<evidence type="ECO:0000313" key="6">
    <source>
        <dbReference type="RefSeq" id="XP_039235168.1"/>
    </source>
</evidence>
<evidence type="ECO:0000256" key="3">
    <source>
        <dbReference type="ARBA" id="ARBA00023002"/>
    </source>
</evidence>
<dbReference type="InterPro" id="IPR020904">
    <property type="entry name" value="Sc_DH/Rdtase_CS"/>
</dbReference>
<dbReference type="InParanoid" id="A0A7R5KC44"/>
<comment type="pathway">
    <text evidence="1">Lipid metabolism; fatty acid biosynthesis.</text>
</comment>
<dbReference type="GeneID" id="113995677"/>
<evidence type="ECO:0000256" key="4">
    <source>
        <dbReference type="ARBA" id="ARBA00023160"/>
    </source>
</evidence>
<gene>
    <name evidence="6" type="primary">LOC113995677</name>
</gene>
<comment type="similarity">
    <text evidence="2">Belongs to the short-chain dehydrogenases/reductases (SDR) family.</text>
</comment>
<dbReference type="PROSITE" id="PS00061">
    <property type="entry name" value="ADH_SHORT"/>
    <property type="match status" value="1"/>
</dbReference>
<dbReference type="AlphaFoldDB" id="A0A7R5KC44"/>
<dbReference type="RefSeq" id="XP_039235168.1">
    <property type="nucleotide sequence ID" value="XM_039379234.1"/>
</dbReference>